<protein>
    <submittedName>
        <fullName evidence="5">ABC transporter ATP-binding protein</fullName>
    </submittedName>
</protein>
<dbReference type="SUPFAM" id="SSF52540">
    <property type="entry name" value="P-loop containing nucleoside triphosphate hydrolases"/>
    <property type="match status" value="1"/>
</dbReference>
<keyword evidence="3 5" id="KW-0067">ATP-binding</keyword>
<evidence type="ECO:0000259" key="4">
    <source>
        <dbReference type="PROSITE" id="PS50893"/>
    </source>
</evidence>
<dbReference type="GO" id="GO:0005524">
    <property type="term" value="F:ATP binding"/>
    <property type="evidence" value="ECO:0007669"/>
    <property type="project" value="UniProtKB-KW"/>
</dbReference>
<dbReference type="PROSITE" id="PS50893">
    <property type="entry name" value="ABC_TRANSPORTER_2"/>
    <property type="match status" value="1"/>
</dbReference>
<feature type="domain" description="ABC transporter" evidence="4">
    <location>
        <begin position="5"/>
        <end position="226"/>
    </location>
</feature>
<comment type="caution">
    <text evidence="5">The sequence shown here is derived from an EMBL/GenBank/DDBJ whole genome shotgun (WGS) entry which is preliminary data.</text>
</comment>
<sequence>MNNAIEVRGLCKDYGDFRLDHVDLTVPGGTILGLIGENGAGKSTVIRCLLGLVQPDGGEISLLGRAPEEAKEDIGVVLDESSFHEVLRAPQVGKIFAGLYAAWDPALYEHYLAKFGLPRDKKIKEFSRGMKMKLGIAVALSHRPKLLLLDEATGGLDPVVRNEILDEFLDFIQEEDHAVLISSHITSDLEKAADYITYLHKGRVAVQGAKDELLEAYGRLVCGRGDLERVDPACLAGVRRGQFGCEALVKDRRTFVRRYPGLTVDPVTLEDIMLFTVRGDEA</sequence>
<dbReference type="RefSeq" id="WP_256304053.1">
    <property type="nucleotide sequence ID" value="NZ_JANFYS010000017.1"/>
</dbReference>
<name>A0AAW5JNA0_9FIRM</name>
<dbReference type="InterPro" id="IPR003439">
    <property type="entry name" value="ABC_transporter-like_ATP-bd"/>
</dbReference>
<keyword evidence="2" id="KW-0547">Nucleotide-binding</keyword>
<dbReference type="InterPro" id="IPR003593">
    <property type="entry name" value="AAA+_ATPase"/>
</dbReference>
<evidence type="ECO:0000256" key="1">
    <source>
        <dbReference type="ARBA" id="ARBA00022448"/>
    </source>
</evidence>
<dbReference type="InterPro" id="IPR051782">
    <property type="entry name" value="ABC_Transporter_VariousFunc"/>
</dbReference>
<proteinExistence type="predicted"/>
<dbReference type="EMBL" id="JANFYS010000017">
    <property type="protein sequence ID" value="MCQ4770637.1"/>
    <property type="molecule type" value="Genomic_DNA"/>
</dbReference>
<evidence type="ECO:0000313" key="5">
    <source>
        <dbReference type="EMBL" id="MCQ4770637.1"/>
    </source>
</evidence>
<dbReference type="InterPro" id="IPR027417">
    <property type="entry name" value="P-loop_NTPase"/>
</dbReference>
<evidence type="ECO:0000256" key="3">
    <source>
        <dbReference type="ARBA" id="ARBA00022840"/>
    </source>
</evidence>
<dbReference type="GO" id="GO:0016887">
    <property type="term" value="F:ATP hydrolysis activity"/>
    <property type="evidence" value="ECO:0007669"/>
    <property type="project" value="InterPro"/>
</dbReference>
<dbReference type="Pfam" id="PF00005">
    <property type="entry name" value="ABC_tran"/>
    <property type="match status" value="1"/>
</dbReference>
<evidence type="ECO:0000256" key="2">
    <source>
        <dbReference type="ARBA" id="ARBA00022741"/>
    </source>
</evidence>
<dbReference type="Proteomes" id="UP001204562">
    <property type="component" value="Unassembled WGS sequence"/>
</dbReference>
<keyword evidence="1" id="KW-0813">Transport</keyword>
<dbReference type="SMART" id="SM00382">
    <property type="entry name" value="AAA"/>
    <property type="match status" value="1"/>
</dbReference>
<dbReference type="CDD" id="cd03230">
    <property type="entry name" value="ABC_DR_subfamily_A"/>
    <property type="match status" value="1"/>
</dbReference>
<organism evidence="5 6">
    <name type="scientific">Intestinimonas massiliensis</name>
    <name type="common">ex Afouda et al. 2020</name>
    <dbReference type="NCBI Taxonomy" id="1673721"/>
    <lineage>
        <taxon>Bacteria</taxon>
        <taxon>Bacillati</taxon>
        <taxon>Bacillota</taxon>
        <taxon>Clostridia</taxon>
        <taxon>Eubacteriales</taxon>
        <taxon>Intestinimonas</taxon>
    </lineage>
</organism>
<gene>
    <name evidence="5" type="ORF">NE579_09190</name>
</gene>
<dbReference type="Gene3D" id="3.40.50.300">
    <property type="entry name" value="P-loop containing nucleotide triphosphate hydrolases"/>
    <property type="match status" value="1"/>
</dbReference>
<dbReference type="AlphaFoldDB" id="A0AAW5JNA0"/>
<dbReference type="PANTHER" id="PTHR42939:SF3">
    <property type="entry name" value="ABC TRANSPORTER ATP-BINDING COMPONENT"/>
    <property type="match status" value="1"/>
</dbReference>
<evidence type="ECO:0000313" key="6">
    <source>
        <dbReference type="Proteomes" id="UP001204562"/>
    </source>
</evidence>
<reference evidence="5" key="1">
    <citation type="submission" date="2022-06" db="EMBL/GenBank/DDBJ databases">
        <title>Isolation of gut microbiota from human fecal samples.</title>
        <authorList>
            <person name="Pamer E.G."/>
            <person name="Barat B."/>
            <person name="Waligurski E."/>
            <person name="Medina S."/>
            <person name="Paddock L."/>
            <person name="Mostad J."/>
        </authorList>
    </citation>
    <scope>NUCLEOTIDE SEQUENCE</scope>
    <source>
        <strain evidence="5">DFI.9.91</strain>
    </source>
</reference>
<dbReference type="PANTHER" id="PTHR42939">
    <property type="entry name" value="ABC TRANSPORTER ATP-BINDING PROTEIN ALBC-RELATED"/>
    <property type="match status" value="1"/>
</dbReference>
<accession>A0AAW5JNA0</accession>